<feature type="domain" description="PA14" evidence="6">
    <location>
        <begin position="414"/>
        <end position="574"/>
    </location>
</feature>
<name>A0AAV5QRE6_9ASCO</name>
<dbReference type="Gene3D" id="2.60.120.260">
    <property type="entry name" value="Galactose-binding domain-like"/>
    <property type="match status" value="1"/>
</dbReference>
<dbReference type="Pfam" id="PF07691">
    <property type="entry name" value="PA14"/>
    <property type="match status" value="1"/>
</dbReference>
<sequence length="853" mass="95020">MKPFYPGLELSPAQIEDIDRVVDKLTLDEKASLIAGVDFWHTFPVHDTERNIDIPSIRLSDGPNGIRGTKFYNSVPSACFPNGTSLGATFNKEILNESGKLMAIEAKHKGAHVILGPTVNIQRGPNGGRGFESFNEDPTASGIIASEIIKGIQSEKVIATIKHFVCNDFEHERRTVNAIVSERALREVYLKPFQIALKTSNPFALMSSYNRVNGVHVSQSSHLLIDILRNEWNYQGTVTSDWFGTYNLQESIKYGVDLEMPGKPLVRDKKQIIDGVITKEISLKDLDDRVRNVIKLVYRTRASDIPENAIEDASNNTKETSEFLRRLANEGTVLLKNDANVLPLSTKDKIAVVGPNAKVLSFSGGGSACLNPYYVINAYDGIAKRYGKKPLYSLGASSHNLLPELGTVLENSAIGAKGYRIKYYYDLADAKLTNENFFHQDDFDESFISFFDFIETTKAKFYAVIEAEFIPEKDGIYDFGLVVNGTGQLFIDGKLVVDNKTKQTRGEHFFGYGTVEERGSISLSTGKKYKFRVEYGSAITSTYPSAINENAPGGGLNFGATIRTDEEEEIKKTVEIAKKVDKVVVIVGLSKEWESEGFDRKDLKYPGRTNDLIFALAKVNPNIVVVNQSGTPMETPWIDNVNGFVQSWYNGIELGNSLADILFGDVNPSGKLSLTIPKKFEDNPAYLNFTSDFGDSVYGEDIFVGYKYYEKLNKEVSFPYGYGLSYTTFEFSSLKVESDWEANQLNIALLVENTGSLDGSEVIQVYISAVTGSSIRRPIKELKDFTKEFIRKGESKKITLTTDLKTALSIWDNHKAKWFIEKGNYRVLVGNSSNNVPLSGSIEIAENYWWSGL</sequence>
<evidence type="ECO:0000313" key="8">
    <source>
        <dbReference type="Proteomes" id="UP001360560"/>
    </source>
</evidence>
<dbReference type="SMART" id="SM00758">
    <property type="entry name" value="PA14"/>
    <property type="match status" value="1"/>
</dbReference>
<dbReference type="Gene3D" id="3.20.20.300">
    <property type="entry name" value="Glycoside hydrolase, family 3, N-terminal domain"/>
    <property type="match status" value="1"/>
</dbReference>
<dbReference type="SUPFAM" id="SSF51445">
    <property type="entry name" value="(Trans)glycosidases"/>
    <property type="match status" value="1"/>
</dbReference>
<dbReference type="Gene3D" id="3.40.50.1700">
    <property type="entry name" value="Glycoside hydrolase family 3 C-terminal domain"/>
    <property type="match status" value="1"/>
</dbReference>
<dbReference type="InterPro" id="IPR002772">
    <property type="entry name" value="Glyco_hydro_3_C"/>
</dbReference>
<gene>
    <name evidence="7" type="ORF">DASC09_040280</name>
</gene>
<dbReference type="Pfam" id="PF00933">
    <property type="entry name" value="Glyco_hydro_3"/>
    <property type="match status" value="1"/>
</dbReference>
<dbReference type="InterPro" id="IPR011658">
    <property type="entry name" value="PA14_dom"/>
</dbReference>
<dbReference type="Proteomes" id="UP001360560">
    <property type="component" value="Unassembled WGS sequence"/>
</dbReference>
<evidence type="ECO:0000259" key="6">
    <source>
        <dbReference type="PROSITE" id="PS51820"/>
    </source>
</evidence>
<comment type="similarity">
    <text evidence="2">Belongs to the glycosyl hydrolase 3 family.</text>
</comment>
<dbReference type="PANTHER" id="PTHR42715:SF27">
    <property type="entry name" value="BETA-GLUCOSIDASE-RELATED"/>
    <property type="match status" value="1"/>
</dbReference>
<dbReference type="EMBL" id="BTFZ01000011">
    <property type="protein sequence ID" value="GMM36703.1"/>
    <property type="molecule type" value="Genomic_DNA"/>
</dbReference>
<dbReference type="RefSeq" id="XP_064853699.1">
    <property type="nucleotide sequence ID" value="XM_064997627.1"/>
</dbReference>
<dbReference type="InterPro" id="IPR037524">
    <property type="entry name" value="PA14/GLEYA"/>
</dbReference>
<keyword evidence="8" id="KW-1185">Reference proteome</keyword>
<evidence type="ECO:0000256" key="2">
    <source>
        <dbReference type="ARBA" id="ARBA00005336"/>
    </source>
</evidence>
<dbReference type="Gene3D" id="2.60.40.10">
    <property type="entry name" value="Immunoglobulins"/>
    <property type="match status" value="1"/>
</dbReference>
<reference evidence="7 8" key="1">
    <citation type="journal article" date="2023" name="Elife">
        <title>Identification of key yeast species and microbe-microbe interactions impacting larval growth of Drosophila in the wild.</title>
        <authorList>
            <person name="Mure A."/>
            <person name="Sugiura Y."/>
            <person name="Maeda R."/>
            <person name="Honda K."/>
            <person name="Sakurai N."/>
            <person name="Takahashi Y."/>
            <person name="Watada M."/>
            <person name="Katoh T."/>
            <person name="Gotoh A."/>
            <person name="Gotoh Y."/>
            <person name="Taniguchi I."/>
            <person name="Nakamura K."/>
            <person name="Hayashi T."/>
            <person name="Katayama T."/>
            <person name="Uemura T."/>
            <person name="Hattori Y."/>
        </authorList>
    </citation>
    <scope>NUCLEOTIDE SEQUENCE [LARGE SCALE GENOMIC DNA]</scope>
    <source>
        <strain evidence="7 8">SC-9</strain>
    </source>
</reference>
<comment type="caution">
    <text evidence="7">The sequence shown here is derived from an EMBL/GenBank/DDBJ whole genome shotgun (WGS) entry which is preliminary data.</text>
</comment>
<organism evidence="7 8">
    <name type="scientific">Saccharomycopsis crataegensis</name>
    <dbReference type="NCBI Taxonomy" id="43959"/>
    <lineage>
        <taxon>Eukaryota</taxon>
        <taxon>Fungi</taxon>
        <taxon>Dikarya</taxon>
        <taxon>Ascomycota</taxon>
        <taxon>Saccharomycotina</taxon>
        <taxon>Saccharomycetes</taxon>
        <taxon>Saccharomycopsidaceae</taxon>
        <taxon>Saccharomycopsis</taxon>
    </lineage>
</organism>
<evidence type="ECO:0000256" key="4">
    <source>
        <dbReference type="ARBA" id="ARBA00022801"/>
    </source>
</evidence>
<dbReference type="AlphaFoldDB" id="A0AAV5QRE6"/>
<evidence type="ECO:0000256" key="3">
    <source>
        <dbReference type="ARBA" id="ARBA00012744"/>
    </source>
</evidence>
<keyword evidence="5" id="KW-0326">Glycosidase</keyword>
<dbReference type="Pfam" id="PF01915">
    <property type="entry name" value="Glyco_hydro_3_C"/>
    <property type="match status" value="1"/>
</dbReference>
<dbReference type="PROSITE" id="PS51820">
    <property type="entry name" value="PA14"/>
    <property type="match status" value="1"/>
</dbReference>
<dbReference type="PRINTS" id="PR00133">
    <property type="entry name" value="GLHYDRLASE3"/>
</dbReference>
<dbReference type="InterPro" id="IPR036962">
    <property type="entry name" value="Glyco_hydro_3_N_sf"/>
</dbReference>
<dbReference type="PANTHER" id="PTHR42715">
    <property type="entry name" value="BETA-GLUCOSIDASE"/>
    <property type="match status" value="1"/>
</dbReference>
<dbReference type="EC" id="3.2.1.21" evidence="3"/>
<evidence type="ECO:0000256" key="1">
    <source>
        <dbReference type="ARBA" id="ARBA00000448"/>
    </source>
</evidence>
<dbReference type="InterPro" id="IPR013783">
    <property type="entry name" value="Ig-like_fold"/>
</dbReference>
<comment type="catalytic activity">
    <reaction evidence="1">
        <text>Hydrolysis of terminal, non-reducing beta-D-glucosyl residues with release of beta-D-glucose.</text>
        <dbReference type="EC" id="3.2.1.21"/>
    </reaction>
</comment>
<dbReference type="GO" id="GO:0009251">
    <property type="term" value="P:glucan catabolic process"/>
    <property type="evidence" value="ECO:0007669"/>
    <property type="project" value="TreeGrafter"/>
</dbReference>
<dbReference type="GO" id="GO:0008422">
    <property type="term" value="F:beta-glucosidase activity"/>
    <property type="evidence" value="ECO:0007669"/>
    <property type="project" value="UniProtKB-EC"/>
</dbReference>
<dbReference type="InterPro" id="IPR017853">
    <property type="entry name" value="GH"/>
</dbReference>
<dbReference type="InterPro" id="IPR001764">
    <property type="entry name" value="Glyco_hydro_3_N"/>
</dbReference>
<dbReference type="SUPFAM" id="SSF52279">
    <property type="entry name" value="Beta-D-glucan exohydrolase, C-terminal domain"/>
    <property type="match status" value="1"/>
</dbReference>
<dbReference type="InterPro" id="IPR036881">
    <property type="entry name" value="Glyco_hydro_3_C_sf"/>
</dbReference>
<evidence type="ECO:0000313" key="7">
    <source>
        <dbReference type="EMBL" id="GMM36703.1"/>
    </source>
</evidence>
<keyword evidence="4" id="KW-0378">Hydrolase</keyword>
<accession>A0AAV5QRE6</accession>
<dbReference type="InterPro" id="IPR050288">
    <property type="entry name" value="Cellulose_deg_GH3"/>
</dbReference>
<dbReference type="FunFam" id="2.60.40.10:FF:000495">
    <property type="entry name" value="Periplasmic beta-glucosidase"/>
    <property type="match status" value="1"/>
</dbReference>
<proteinExistence type="inferred from homology"/>
<dbReference type="GeneID" id="90074678"/>
<evidence type="ECO:0000256" key="5">
    <source>
        <dbReference type="ARBA" id="ARBA00023295"/>
    </source>
</evidence>
<protein>
    <recommendedName>
        <fullName evidence="3">beta-glucosidase</fullName>
        <ecNumber evidence="3">3.2.1.21</ecNumber>
    </recommendedName>
</protein>
<dbReference type="InterPro" id="IPR026891">
    <property type="entry name" value="Fn3-like"/>
</dbReference>
<dbReference type="Pfam" id="PF14310">
    <property type="entry name" value="Fn3-like"/>
    <property type="match status" value="1"/>
</dbReference>
<dbReference type="SMART" id="SM01217">
    <property type="entry name" value="Fn3_like"/>
    <property type="match status" value="1"/>
</dbReference>